<dbReference type="GO" id="GO:0032259">
    <property type="term" value="P:methylation"/>
    <property type="evidence" value="ECO:0007669"/>
    <property type="project" value="UniProtKB-KW"/>
</dbReference>
<sequence length="92" mass="10748">QFFDSKKYYPETQIFYESPHRVADTLENMLEVYGDRSVVLVRELTKIYEEYQRGTISELLESIAETSLKGECLLIVEGASQDVEEKDEEDLF</sequence>
<evidence type="ECO:0000313" key="1">
    <source>
        <dbReference type="EMBL" id="MTV88511.1"/>
    </source>
</evidence>
<dbReference type="InterPro" id="IPR008189">
    <property type="entry name" value="rRNA_ssu_MeTfrase_I"/>
</dbReference>
<proteinExistence type="predicted"/>
<dbReference type="InterPro" id="IPR035996">
    <property type="entry name" value="4pyrrol_Methylase_sf"/>
</dbReference>
<dbReference type="InterPro" id="IPR014776">
    <property type="entry name" value="4pyrrole_Mease_sub2"/>
</dbReference>
<comment type="caution">
    <text evidence="1">The sequence shown here is derived from an EMBL/GenBank/DDBJ whole genome shotgun (WGS) entry which is preliminary data.</text>
</comment>
<feature type="non-terminal residue" evidence="1">
    <location>
        <position position="1"/>
    </location>
</feature>
<dbReference type="SUPFAM" id="SSF53790">
    <property type="entry name" value="Tetrapyrrole methylase"/>
    <property type="match status" value="1"/>
</dbReference>
<gene>
    <name evidence="1" type="ORF">GM543_13705</name>
</gene>
<accession>A0A6I3U5U0</accession>
<evidence type="ECO:0000313" key="2">
    <source>
        <dbReference type="Proteomes" id="UP000469505"/>
    </source>
</evidence>
<keyword evidence="1" id="KW-0808">Transferase</keyword>
<reference evidence="1 2" key="1">
    <citation type="submission" date="2019-11" db="EMBL/GenBank/DDBJ databases">
        <title>Growth characteristics of pneumococcus vary with the chemical composition of the capsule and with environmental conditions.</title>
        <authorList>
            <person name="Tothpal A."/>
            <person name="Desobry K."/>
            <person name="Joshi S."/>
            <person name="Wyllie A.L."/>
            <person name="Weinberger D.M."/>
        </authorList>
    </citation>
    <scope>NUCLEOTIDE SEQUENCE [LARGE SCALE GENOMIC DNA]</scope>
    <source>
        <strain evidence="2">pnumococcus35B</strain>
    </source>
</reference>
<organism evidence="1 2">
    <name type="scientific">Streptococcus pneumoniae</name>
    <dbReference type="NCBI Taxonomy" id="1313"/>
    <lineage>
        <taxon>Bacteria</taxon>
        <taxon>Bacillati</taxon>
        <taxon>Bacillota</taxon>
        <taxon>Bacilli</taxon>
        <taxon>Lactobacillales</taxon>
        <taxon>Streptococcaceae</taxon>
        <taxon>Streptococcus</taxon>
    </lineage>
</organism>
<dbReference type="Gene3D" id="3.30.950.10">
    <property type="entry name" value="Methyltransferase, Cobalt-precorrin-4 Transmethylase, Domain 2"/>
    <property type="match status" value="1"/>
</dbReference>
<dbReference type="EMBL" id="WNHX01000788">
    <property type="protein sequence ID" value="MTV88511.1"/>
    <property type="molecule type" value="Genomic_DNA"/>
</dbReference>
<dbReference type="Proteomes" id="UP000469505">
    <property type="component" value="Unassembled WGS sequence"/>
</dbReference>
<dbReference type="PANTHER" id="PTHR46111:SF1">
    <property type="entry name" value="RIBOSOMAL RNA SMALL SUBUNIT METHYLTRANSFERASE I"/>
    <property type="match status" value="1"/>
</dbReference>
<dbReference type="PANTHER" id="PTHR46111">
    <property type="entry name" value="RIBOSOMAL RNA SMALL SUBUNIT METHYLTRANSFERASE I"/>
    <property type="match status" value="1"/>
</dbReference>
<name>A0A6I3U5U0_STREE</name>
<feature type="non-terminal residue" evidence="1">
    <location>
        <position position="92"/>
    </location>
</feature>
<keyword evidence="1" id="KW-0489">Methyltransferase</keyword>
<dbReference type="AlphaFoldDB" id="A0A6I3U5U0"/>
<dbReference type="GO" id="GO:0008168">
    <property type="term" value="F:methyltransferase activity"/>
    <property type="evidence" value="ECO:0007669"/>
    <property type="project" value="UniProtKB-KW"/>
</dbReference>
<protein>
    <submittedName>
        <fullName evidence="1">16S rRNA (Cytidine(1402)-2'-O)-methyltransferase</fullName>
    </submittedName>
</protein>